<keyword evidence="4 10" id="KW-0812">Transmembrane</keyword>
<evidence type="ECO:0000256" key="3">
    <source>
        <dbReference type="ARBA" id="ARBA00022452"/>
    </source>
</evidence>
<keyword evidence="6" id="KW-0406">Ion transport</keyword>
<evidence type="ECO:0000256" key="2">
    <source>
        <dbReference type="ARBA" id="ARBA00022448"/>
    </source>
</evidence>
<reference evidence="16" key="1">
    <citation type="submission" date="2016-10" db="EMBL/GenBank/DDBJ databases">
        <authorList>
            <person name="Varghese N."/>
            <person name="Submissions S."/>
        </authorList>
    </citation>
    <scope>NUCLEOTIDE SEQUENCE [LARGE SCALE GENOMIC DNA]</scope>
    <source>
        <strain evidence="16">DSM 19326</strain>
    </source>
</reference>
<dbReference type="RefSeq" id="WP_089770795.1">
    <property type="nucleotide sequence ID" value="NZ_FNWX01000045.1"/>
</dbReference>
<dbReference type="GO" id="GO:0009279">
    <property type="term" value="C:cell outer membrane"/>
    <property type="evidence" value="ECO:0007669"/>
    <property type="project" value="UniProtKB-SubCell"/>
</dbReference>
<comment type="subcellular location">
    <subcellularLocation>
        <location evidence="1 10">Cell outer membrane</location>
        <topology evidence="1 10">Multi-pass membrane protein</topology>
    </subcellularLocation>
</comment>
<keyword evidence="3 10" id="KW-1134">Transmembrane beta strand</keyword>
<feature type="domain" description="TonB-dependent receptor plug" evidence="14">
    <location>
        <begin position="41"/>
        <end position="147"/>
    </location>
</feature>
<dbReference type="InterPro" id="IPR039426">
    <property type="entry name" value="TonB-dep_rcpt-like"/>
</dbReference>
<feature type="domain" description="TonB-dependent receptor-like beta-barrel" evidence="13">
    <location>
        <begin position="199"/>
        <end position="571"/>
    </location>
</feature>
<dbReference type="PANTHER" id="PTHR30069:SF53">
    <property type="entry name" value="COLICIN I RECEPTOR-RELATED"/>
    <property type="match status" value="1"/>
</dbReference>
<dbReference type="STRING" id="420404.SAMN05421793_14511"/>
<keyword evidence="2 10" id="KW-0813">Transport</keyword>
<evidence type="ECO:0000256" key="7">
    <source>
        <dbReference type="ARBA" id="ARBA00023077"/>
    </source>
</evidence>
<dbReference type="AlphaFoldDB" id="A0A1H6LIP7"/>
<keyword evidence="9 10" id="KW-0998">Cell outer membrane</keyword>
<evidence type="ECO:0000256" key="10">
    <source>
        <dbReference type="PROSITE-ProRule" id="PRU01360"/>
    </source>
</evidence>
<evidence type="ECO:0000256" key="9">
    <source>
        <dbReference type="ARBA" id="ARBA00023237"/>
    </source>
</evidence>
<feature type="signal peptide" evidence="12">
    <location>
        <begin position="1"/>
        <end position="19"/>
    </location>
</feature>
<evidence type="ECO:0000256" key="8">
    <source>
        <dbReference type="ARBA" id="ARBA00023136"/>
    </source>
</evidence>
<dbReference type="PROSITE" id="PS52016">
    <property type="entry name" value="TONB_DEPENDENT_REC_3"/>
    <property type="match status" value="1"/>
</dbReference>
<feature type="chain" id="PRO_5011473940" evidence="12">
    <location>
        <begin position="20"/>
        <end position="600"/>
    </location>
</feature>
<evidence type="ECO:0000256" key="1">
    <source>
        <dbReference type="ARBA" id="ARBA00004571"/>
    </source>
</evidence>
<evidence type="ECO:0000259" key="14">
    <source>
        <dbReference type="Pfam" id="PF07715"/>
    </source>
</evidence>
<sequence length="600" mass="68525">MKRTITALSICVLSINAMAQNQENNIERVDLQGRFLSVSHNDVNENVTVITKKQIENSPATSIDELLQFYSGLDIRRRGSNGVQSDIGIRGSSFEQVLVLINGVRMNDSQTGHNTFNIPFDISAVERIEIIKGSSAKLYGQNVFAGVINIITKTSSQEQVTVKAQGGDFKTYDLSASGTFGTEKFTNLFQVSSGASDGYRYNTDYKIQNYFYQNKLKISNGSIGLQAGFSEKKFGANGFYASPAYTNQYEEMQSSVVSLQYEQKFSNLSVNSSVYWRRGQDMYLLKRENPSFYRNMHIGNNVGGTVNASYESPIGITSVGIDYRKEFLTSSNLGERKRDVTQVFFEHQVKFFDQKLEVNPGASWANYLGGNFFYPGVDLGYIFNQNHKIFGAISKGFRIPTFTDLYYNSPAEKGNPGLVPENAVSSELGYRFQNQKILAKISGFMRNTTNGIDWQKEISSDPWKAVNIAKIDLKGFETEFRHQPFAFLNYRLAYTYLDNKYRDEMKYSRFSLQNLKHQFVAQLDLRFLKFFSNQLIYKYSERVNLGSYNVLDEQLNFRIKDLNFYVLINNLTNTKYTESNLVPMPGRWFHLGFTYQIKMN</sequence>
<evidence type="ECO:0000256" key="12">
    <source>
        <dbReference type="SAM" id="SignalP"/>
    </source>
</evidence>
<keyword evidence="8 10" id="KW-0472">Membrane</keyword>
<evidence type="ECO:0000256" key="5">
    <source>
        <dbReference type="ARBA" id="ARBA00022729"/>
    </source>
</evidence>
<dbReference type="Pfam" id="PF07715">
    <property type="entry name" value="Plug"/>
    <property type="match status" value="1"/>
</dbReference>
<organism evidence="15 16">
    <name type="scientific">Epilithonimonas hominis</name>
    <dbReference type="NCBI Taxonomy" id="420404"/>
    <lineage>
        <taxon>Bacteria</taxon>
        <taxon>Pseudomonadati</taxon>
        <taxon>Bacteroidota</taxon>
        <taxon>Flavobacteriia</taxon>
        <taxon>Flavobacteriales</taxon>
        <taxon>Weeksellaceae</taxon>
        <taxon>Chryseobacterium group</taxon>
        <taxon>Epilithonimonas</taxon>
    </lineage>
</organism>
<dbReference type="CDD" id="cd01347">
    <property type="entry name" value="ligand_gated_channel"/>
    <property type="match status" value="1"/>
</dbReference>
<comment type="similarity">
    <text evidence="10 11">Belongs to the TonB-dependent receptor family.</text>
</comment>
<dbReference type="Proteomes" id="UP000198555">
    <property type="component" value="Unassembled WGS sequence"/>
</dbReference>
<evidence type="ECO:0000256" key="11">
    <source>
        <dbReference type="RuleBase" id="RU003357"/>
    </source>
</evidence>
<dbReference type="Gene3D" id="2.170.130.10">
    <property type="entry name" value="TonB-dependent receptor, plug domain"/>
    <property type="match status" value="1"/>
</dbReference>
<keyword evidence="16" id="KW-1185">Reference proteome</keyword>
<accession>A0A1H6LIP7</accession>
<proteinExistence type="inferred from homology"/>
<dbReference type="InterPro" id="IPR000531">
    <property type="entry name" value="Beta-barrel_TonB"/>
</dbReference>
<gene>
    <name evidence="15" type="ORF">SAMN05421793_14511</name>
</gene>
<dbReference type="SUPFAM" id="SSF56935">
    <property type="entry name" value="Porins"/>
    <property type="match status" value="1"/>
</dbReference>
<evidence type="ECO:0000259" key="13">
    <source>
        <dbReference type="Pfam" id="PF00593"/>
    </source>
</evidence>
<dbReference type="Pfam" id="PF00593">
    <property type="entry name" value="TonB_dep_Rec_b-barrel"/>
    <property type="match status" value="1"/>
</dbReference>
<dbReference type="InterPro" id="IPR012910">
    <property type="entry name" value="Plug_dom"/>
</dbReference>
<evidence type="ECO:0000256" key="4">
    <source>
        <dbReference type="ARBA" id="ARBA00022692"/>
    </source>
</evidence>
<dbReference type="PANTHER" id="PTHR30069">
    <property type="entry name" value="TONB-DEPENDENT OUTER MEMBRANE RECEPTOR"/>
    <property type="match status" value="1"/>
</dbReference>
<evidence type="ECO:0000313" key="16">
    <source>
        <dbReference type="Proteomes" id="UP000198555"/>
    </source>
</evidence>
<dbReference type="GO" id="GO:0006811">
    <property type="term" value="P:monoatomic ion transport"/>
    <property type="evidence" value="ECO:0007669"/>
    <property type="project" value="UniProtKB-KW"/>
</dbReference>
<evidence type="ECO:0000313" key="15">
    <source>
        <dbReference type="EMBL" id="SEH88476.1"/>
    </source>
</evidence>
<dbReference type="InterPro" id="IPR037066">
    <property type="entry name" value="Plug_dom_sf"/>
</dbReference>
<dbReference type="GO" id="GO:0015889">
    <property type="term" value="P:cobalamin transport"/>
    <property type="evidence" value="ECO:0007669"/>
    <property type="project" value="TreeGrafter"/>
</dbReference>
<dbReference type="InterPro" id="IPR036942">
    <property type="entry name" value="Beta-barrel_TonB_sf"/>
</dbReference>
<name>A0A1H6LIP7_9FLAO</name>
<keyword evidence="5 12" id="KW-0732">Signal</keyword>
<dbReference type="Gene3D" id="2.40.170.20">
    <property type="entry name" value="TonB-dependent receptor, beta-barrel domain"/>
    <property type="match status" value="1"/>
</dbReference>
<dbReference type="EMBL" id="FNWX01000045">
    <property type="protein sequence ID" value="SEH88476.1"/>
    <property type="molecule type" value="Genomic_DNA"/>
</dbReference>
<protein>
    <submittedName>
        <fullName evidence="15">Iron complex outermembrane recepter protein</fullName>
    </submittedName>
</protein>
<evidence type="ECO:0000256" key="6">
    <source>
        <dbReference type="ARBA" id="ARBA00023065"/>
    </source>
</evidence>
<keyword evidence="7 11" id="KW-0798">TonB box</keyword>